<dbReference type="CDD" id="cd02966">
    <property type="entry name" value="TlpA_like_family"/>
    <property type="match status" value="1"/>
</dbReference>
<keyword evidence="7" id="KW-0413">Isomerase</keyword>
<feature type="signal peptide" evidence="5">
    <location>
        <begin position="1"/>
        <end position="20"/>
    </location>
</feature>
<protein>
    <submittedName>
        <fullName evidence="7">Thiol-disulfide isomerase or thioredoxin</fullName>
    </submittedName>
</protein>
<evidence type="ECO:0000259" key="6">
    <source>
        <dbReference type="PROSITE" id="PS51352"/>
    </source>
</evidence>
<dbReference type="Gene3D" id="3.40.30.10">
    <property type="entry name" value="Glutaredoxin"/>
    <property type="match status" value="1"/>
</dbReference>
<evidence type="ECO:0000313" key="7">
    <source>
        <dbReference type="EMBL" id="SIS65631.1"/>
    </source>
</evidence>
<dbReference type="InterPro" id="IPR050553">
    <property type="entry name" value="Thioredoxin_ResA/DsbE_sf"/>
</dbReference>
<evidence type="ECO:0000256" key="2">
    <source>
        <dbReference type="ARBA" id="ARBA00022748"/>
    </source>
</evidence>
<name>A0A1N7KVR2_9BACT</name>
<sequence>MRRLMILGVLMMVAGKVAIAQSIQGMGFEDSIPDGQDMGKSALIYFKYIKYSDREPDTLKVSLWSHYFGQLASTEGQVSKRIPLRKGSMLEGLFPSNDQVITVNVSDLQGPSYISLSLSSNEPFNKYLIFPGDSIKIYAQPFRNILTFGGPTAPLFECQRALNNLRLAYSFKKATRYTQRSQSSLEEFLEKDNNRRIYQQAQQNFGEVLSLPILDESYLELLQSEVEQIPIDKTLLLLDSYQSQIPKEAYEIILANEIGLLYDRLVLDWTQAYRQAKQVGNSGFVEKLEAFYAQEIETLRFEFEKETVLAATYYQDFLINQSKALSQLKNQPLFVSLENYPNEVRDFLIGKYIIGNFSKLSNGSEILEKALGSIEEPSIRPYLERLYHRQGAGQPIENFAFENLKGEMVRLEDFKGKTVFLDFWFTGCKACINFYEGSLHSVEEHFKDNKDFVMISISMDKDRKMWEKSVAGGRYTSSSVVNLYTNGEGFDHAFLKQYNIVGAPHQLLIDGDGRMVQSGGLQLRSEELIGVLEGVLGKEEGKRGISY</sequence>
<evidence type="ECO:0000256" key="3">
    <source>
        <dbReference type="ARBA" id="ARBA00023157"/>
    </source>
</evidence>
<dbReference type="GO" id="GO:0030313">
    <property type="term" value="C:cell envelope"/>
    <property type="evidence" value="ECO:0007669"/>
    <property type="project" value="UniProtKB-SubCell"/>
</dbReference>
<dbReference type="InterPro" id="IPR013766">
    <property type="entry name" value="Thioredoxin_domain"/>
</dbReference>
<keyword evidence="5" id="KW-0732">Signal</keyword>
<proteinExistence type="predicted"/>
<dbReference type="Pfam" id="PF13905">
    <property type="entry name" value="Thioredoxin_8"/>
    <property type="match status" value="1"/>
</dbReference>
<dbReference type="PANTHER" id="PTHR42852:SF6">
    <property type="entry name" value="THIOL:DISULFIDE INTERCHANGE PROTEIN DSBE"/>
    <property type="match status" value="1"/>
</dbReference>
<dbReference type="Proteomes" id="UP000186026">
    <property type="component" value="Unassembled WGS sequence"/>
</dbReference>
<dbReference type="InterPro" id="IPR036249">
    <property type="entry name" value="Thioredoxin-like_sf"/>
</dbReference>
<dbReference type="PANTHER" id="PTHR42852">
    <property type="entry name" value="THIOL:DISULFIDE INTERCHANGE PROTEIN DSBE"/>
    <property type="match status" value="1"/>
</dbReference>
<keyword evidence="3" id="KW-1015">Disulfide bond</keyword>
<evidence type="ECO:0000256" key="5">
    <source>
        <dbReference type="SAM" id="SignalP"/>
    </source>
</evidence>
<keyword evidence="4" id="KW-0676">Redox-active center</keyword>
<dbReference type="GO" id="GO:0017004">
    <property type="term" value="P:cytochrome complex assembly"/>
    <property type="evidence" value="ECO:0007669"/>
    <property type="project" value="UniProtKB-KW"/>
</dbReference>
<dbReference type="STRING" id="529505.SAMN05421761_102379"/>
<evidence type="ECO:0000313" key="8">
    <source>
        <dbReference type="Proteomes" id="UP000186026"/>
    </source>
</evidence>
<evidence type="ECO:0000256" key="4">
    <source>
        <dbReference type="ARBA" id="ARBA00023284"/>
    </source>
</evidence>
<dbReference type="SUPFAM" id="SSF52833">
    <property type="entry name" value="Thioredoxin-like"/>
    <property type="match status" value="1"/>
</dbReference>
<dbReference type="EMBL" id="FTOP01000002">
    <property type="protein sequence ID" value="SIS65631.1"/>
    <property type="molecule type" value="Genomic_DNA"/>
</dbReference>
<keyword evidence="8" id="KW-1185">Reference proteome</keyword>
<organism evidence="7 8">
    <name type="scientific">Belliella pelovolcani</name>
    <dbReference type="NCBI Taxonomy" id="529505"/>
    <lineage>
        <taxon>Bacteria</taxon>
        <taxon>Pseudomonadati</taxon>
        <taxon>Bacteroidota</taxon>
        <taxon>Cytophagia</taxon>
        <taxon>Cytophagales</taxon>
        <taxon>Cyclobacteriaceae</taxon>
        <taxon>Belliella</taxon>
    </lineage>
</organism>
<dbReference type="AlphaFoldDB" id="A0A1N7KVR2"/>
<dbReference type="InterPro" id="IPR012336">
    <property type="entry name" value="Thioredoxin-like_fold"/>
</dbReference>
<accession>A0A1N7KVR2</accession>
<feature type="chain" id="PRO_5012975576" evidence="5">
    <location>
        <begin position="21"/>
        <end position="547"/>
    </location>
</feature>
<gene>
    <name evidence="7" type="ORF">SAMN05421761_102379</name>
</gene>
<reference evidence="8" key="1">
    <citation type="submission" date="2017-01" db="EMBL/GenBank/DDBJ databases">
        <authorList>
            <person name="Varghese N."/>
            <person name="Submissions S."/>
        </authorList>
    </citation>
    <scope>NUCLEOTIDE SEQUENCE [LARGE SCALE GENOMIC DNA]</scope>
    <source>
        <strain evidence="8">DSM 46698</strain>
    </source>
</reference>
<dbReference type="PROSITE" id="PS51352">
    <property type="entry name" value="THIOREDOXIN_2"/>
    <property type="match status" value="1"/>
</dbReference>
<keyword evidence="2" id="KW-0201">Cytochrome c-type biogenesis</keyword>
<comment type="subcellular location">
    <subcellularLocation>
        <location evidence="1">Cell envelope</location>
    </subcellularLocation>
</comment>
<evidence type="ECO:0000256" key="1">
    <source>
        <dbReference type="ARBA" id="ARBA00004196"/>
    </source>
</evidence>
<dbReference type="GO" id="GO:0016853">
    <property type="term" value="F:isomerase activity"/>
    <property type="evidence" value="ECO:0007669"/>
    <property type="project" value="UniProtKB-KW"/>
</dbReference>
<feature type="domain" description="Thioredoxin" evidence="6">
    <location>
        <begin position="390"/>
        <end position="537"/>
    </location>
</feature>